<accession>A0A9P8ZW52</accession>
<dbReference type="GeneID" id="70124935"/>
<dbReference type="Proteomes" id="UP000758603">
    <property type="component" value="Unassembled WGS sequence"/>
</dbReference>
<proteinExistence type="predicted"/>
<comment type="caution">
    <text evidence="4">The sequence shown here is derived from an EMBL/GenBank/DDBJ whole genome shotgun (WGS) entry which is preliminary data.</text>
</comment>
<evidence type="ECO:0000256" key="1">
    <source>
        <dbReference type="SAM" id="MobiDB-lite"/>
    </source>
</evidence>
<dbReference type="PANTHER" id="PTHR31145:SF8">
    <property type="entry name" value="INTEGRAL MEMBRANE PROTEIN (AFU_ORTHOLOGUE AFUA_2G17475)"/>
    <property type="match status" value="1"/>
</dbReference>
<feature type="transmembrane region" description="Helical" evidence="2">
    <location>
        <begin position="366"/>
        <end position="385"/>
    </location>
</feature>
<dbReference type="GO" id="GO:0055085">
    <property type="term" value="P:transmembrane transport"/>
    <property type="evidence" value="ECO:0007669"/>
    <property type="project" value="TreeGrafter"/>
</dbReference>
<dbReference type="RefSeq" id="XP_045956899.1">
    <property type="nucleotide sequence ID" value="XM_046096042.1"/>
</dbReference>
<feature type="transmembrane region" description="Helical" evidence="2">
    <location>
        <begin position="200"/>
        <end position="225"/>
    </location>
</feature>
<keyword evidence="3" id="KW-0732">Signal</keyword>
<evidence type="ECO:0008006" key="6">
    <source>
        <dbReference type="Google" id="ProtNLM"/>
    </source>
</evidence>
<feature type="transmembrane region" description="Helical" evidence="2">
    <location>
        <begin position="333"/>
        <end position="354"/>
    </location>
</feature>
<name>A0A9P8ZW52_9PEZI</name>
<dbReference type="InterPro" id="IPR040241">
    <property type="entry name" value="TRP_Flc/Pkd2-like"/>
</dbReference>
<keyword evidence="5" id="KW-1185">Reference proteome</keyword>
<feature type="chain" id="PRO_5040155476" description="TRP C-terminal domain-containing protein" evidence="3">
    <location>
        <begin position="18"/>
        <end position="720"/>
    </location>
</feature>
<evidence type="ECO:0000313" key="4">
    <source>
        <dbReference type="EMBL" id="KAH6652622.1"/>
    </source>
</evidence>
<feature type="compositionally biased region" description="Polar residues" evidence="1">
    <location>
        <begin position="601"/>
        <end position="617"/>
    </location>
</feature>
<reference evidence="4" key="1">
    <citation type="journal article" date="2021" name="Nat. Commun.">
        <title>Genetic determinants of endophytism in the Arabidopsis root mycobiome.</title>
        <authorList>
            <person name="Mesny F."/>
            <person name="Miyauchi S."/>
            <person name="Thiergart T."/>
            <person name="Pickel B."/>
            <person name="Atanasova L."/>
            <person name="Karlsson M."/>
            <person name="Huettel B."/>
            <person name="Barry K.W."/>
            <person name="Haridas S."/>
            <person name="Chen C."/>
            <person name="Bauer D."/>
            <person name="Andreopoulos W."/>
            <person name="Pangilinan J."/>
            <person name="LaButti K."/>
            <person name="Riley R."/>
            <person name="Lipzen A."/>
            <person name="Clum A."/>
            <person name="Drula E."/>
            <person name="Henrissat B."/>
            <person name="Kohler A."/>
            <person name="Grigoriev I.V."/>
            <person name="Martin F.M."/>
            <person name="Hacquard S."/>
        </authorList>
    </citation>
    <scope>NUCLEOTIDE SEQUENCE</scope>
    <source>
        <strain evidence="4">MPI-SDFR-AT-0073</strain>
    </source>
</reference>
<keyword evidence="2" id="KW-1133">Transmembrane helix</keyword>
<evidence type="ECO:0000256" key="2">
    <source>
        <dbReference type="SAM" id="Phobius"/>
    </source>
</evidence>
<gene>
    <name evidence="4" type="ORF">BKA67DRAFT_295262</name>
</gene>
<feature type="transmembrane region" description="Helical" evidence="2">
    <location>
        <begin position="469"/>
        <end position="489"/>
    </location>
</feature>
<feature type="signal peptide" evidence="3">
    <location>
        <begin position="1"/>
        <end position="17"/>
    </location>
</feature>
<feature type="region of interest" description="Disordered" evidence="1">
    <location>
        <begin position="582"/>
        <end position="639"/>
    </location>
</feature>
<feature type="transmembrane region" description="Helical" evidence="2">
    <location>
        <begin position="501"/>
        <end position="528"/>
    </location>
</feature>
<organism evidence="4 5">
    <name type="scientific">Truncatella angustata</name>
    <dbReference type="NCBI Taxonomy" id="152316"/>
    <lineage>
        <taxon>Eukaryota</taxon>
        <taxon>Fungi</taxon>
        <taxon>Dikarya</taxon>
        <taxon>Ascomycota</taxon>
        <taxon>Pezizomycotina</taxon>
        <taxon>Sordariomycetes</taxon>
        <taxon>Xylariomycetidae</taxon>
        <taxon>Amphisphaeriales</taxon>
        <taxon>Sporocadaceae</taxon>
        <taxon>Truncatella</taxon>
    </lineage>
</organism>
<dbReference type="GO" id="GO:0016020">
    <property type="term" value="C:membrane"/>
    <property type="evidence" value="ECO:0007669"/>
    <property type="project" value="TreeGrafter"/>
</dbReference>
<feature type="transmembrane region" description="Helical" evidence="2">
    <location>
        <begin position="415"/>
        <end position="436"/>
    </location>
</feature>
<feature type="transmembrane region" description="Helical" evidence="2">
    <location>
        <begin position="442"/>
        <end position="462"/>
    </location>
</feature>
<feature type="transmembrane region" description="Helical" evidence="2">
    <location>
        <begin position="158"/>
        <end position="180"/>
    </location>
</feature>
<feature type="transmembrane region" description="Helical" evidence="2">
    <location>
        <begin position="289"/>
        <end position="312"/>
    </location>
</feature>
<keyword evidence="2" id="KW-0812">Transmembrane</keyword>
<keyword evidence="2" id="KW-0472">Membrane</keyword>
<dbReference type="OrthoDB" id="269822at2759"/>
<evidence type="ECO:0000256" key="3">
    <source>
        <dbReference type="SAM" id="SignalP"/>
    </source>
</evidence>
<dbReference type="EMBL" id="JAGPXC010000005">
    <property type="protein sequence ID" value="KAH6652622.1"/>
    <property type="molecule type" value="Genomic_DNA"/>
</dbReference>
<evidence type="ECO:0000313" key="5">
    <source>
        <dbReference type="Proteomes" id="UP000758603"/>
    </source>
</evidence>
<protein>
    <recommendedName>
        <fullName evidence="6">TRP C-terminal domain-containing protein</fullName>
    </recommendedName>
</protein>
<dbReference type="AlphaFoldDB" id="A0A9P8ZW52"/>
<sequence>MIVFWALFALHCRPSHSAYVQVKQCDHFSGPSTWHSGSLRASLHPGKSHTDISLEVFDPTNFEDCETNSTTADITLLGHSTRAYSPTVDGPCATSQYIEGNHSFNTFKPALYLSQRVDNFYPLSTFEIEITLRAANQTDAGCLSAYITPEIPIRLRDALFYGPLVILIVVLGMNYCQVLLKERDELGANSQLRQTDHKPLAVNGIGFCLQHLQFVFLSACLSLSYPGFFQPAVRSLNWFSLFSSSNAFLGGYTYAGIADGLYETNGTYGGTYGMEHMIQILGAPMTIEIWINMTILVLLVLAVAAIFVWLHRLLYCWLHPPSEIQPSTTLQQLIVDTLRIVLTYFMQPIIAISAYQLDNINLLPEYLVSLAVLLILVVLAAYVWLFKQTSVERIAALYVAIPEAARGTHIQKRNLQIYLIVQFSVSASRGIVIGAVQVSGSAQIALLMLCEVVSIISVLRWVPRLSLSMVTVCGAGRFVILALMIPFAVPSASISSRCLSAYVILVLELVILVLAILVPQICSFVNLWRLRAVSEKAPVFGLRQLQRRSYHLRQLPQRPSGGYEDLACVNCGLNPTVRSDNTSTLGLDVGSIHTRPPRNARPSTRTAPSTARPSTVTSRDETHLACDSSLRTPSGTHLAEPEHKGYLADLQSHRSASGGSYVSLPSSESFVLPNADYEVREMDLYYRQPRRPSFRQAANSAGNRLGANLESISNWLKSKW</sequence>
<dbReference type="PANTHER" id="PTHR31145">
    <property type="entry name" value="INTEGRAL MEMBRANE PROTEIN (AFU_ORTHOLOGUE AFUA_7G01610)"/>
    <property type="match status" value="1"/>
</dbReference>